<keyword evidence="1" id="KW-0413">Isomerase</keyword>
<dbReference type="RefSeq" id="WP_188404037.1">
    <property type="nucleotide sequence ID" value="NZ_BMCE01000003.1"/>
</dbReference>
<name>A0ABS2ZAD8_9BACL</name>
<dbReference type="InterPro" id="IPR036237">
    <property type="entry name" value="Xyl_isomerase-like_sf"/>
</dbReference>
<dbReference type="SUPFAM" id="SSF51658">
    <property type="entry name" value="Xylose isomerase-like"/>
    <property type="match status" value="1"/>
</dbReference>
<sequence length="273" mass="31818">MSHQIAISGSTIMSDTTKLHNLFIGEVTHIEIGEFESEETFQIFLKLQQSSNKTFGVHSPLFRNQSKYDLLVEFQYKPEEAWVQFESEMKRLAEYEAQYILVHFPYFQDETENPIELIEAGLQRLSALQVEYNLPIVCEPKLGLWKSPKGIQYLHDFPLSLWEKYGLKLCIDIGDYILAAGEHALGMIHKWKDHIKVVHLHNIEFIGDKYIWIPIHPSHENDGSHYPIKDILSDLSTCQDLYWVLEHTPHSNPSQKFVKEGINWLRNDILKGK</sequence>
<keyword evidence="2" id="KW-1185">Reference proteome</keyword>
<dbReference type="GO" id="GO:0016853">
    <property type="term" value="F:isomerase activity"/>
    <property type="evidence" value="ECO:0007669"/>
    <property type="project" value="UniProtKB-KW"/>
</dbReference>
<evidence type="ECO:0000313" key="2">
    <source>
        <dbReference type="Proteomes" id="UP001319060"/>
    </source>
</evidence>
<proteinExistence type="predicted"/>
<accession>A0ABS2ZAD8</accession>
<gene>
    <name evidence="1" type="ORF">JYA64_03725</name>
</gene>
<comment type="caution">
    <text evidence="1">The sequence shown here is derived from an EMBL/GenBank/DDBJ whole genome shotgun (WGS) entry which is preliminary data.</text>
</comment>
<protein>
    <submittedName>
        <fullName evidence="1">Sugar phosphate isomerase/epimerase</fullName>
    </submittedName>
</protein>
<organism evidence="1 2">
    <name type="scientific">Fictibacillus barbaricus</name>
    <dbReference type="NCBI Taxonomy" id="182136"/>
    <lineage>
        <taxon>Bacteria</taxon>
        <taxon>Bacillati</taxon>
        <taxon>Bacillota</taxon>
        <taxon>Bacilli</taxon>
        <taxon>Bacillales</taxon>
        <taxon>Fictibacillaceae</taxon>
        <taxon>Fictibacillus</taxon>
    </lineage>
</organism>
<evidence type="ECO:0000313" key="1">
    <source>
        <dbReference type="EMBL" id="MBN3544401.1"/>
    </source>
</evidence>
<dbReference type="EMBL" id="JAFHKS010000041">
    <property type="protein sequence ID" value="MBN3544401.1"/>
    <property type="molecule type" value="Genomic_DNA"/>
</dbReference>
<reference evidence="1 2" key="1">
    <citation type="submission" date="2021-01" db="EMBL/GenBank/DDBJ databases">
        <title>Genome Sequencing of Type Strains.</title>
        <authorList>
            <person name="Lemaire J.F."/>
            <person name="Inderbitzin P."/>
            <person name="Collins S.B."/>
            <person name="Wespe N."/>
            <person name="Knight-Connoni V."/>
        </authorList>
    </citation>
    <scope>NUCLEOTIDE SEQUENCE [LARGE SCALE GENOMIC DNA]</scope>
    <source>
        <strain evidence="1 2">DSM 14730</strain>
    </source>
</reference>
<dbReference type="Gene3D" id="3.20.20.150">
    <property type="entry name" value="Divalent-metal-dependent TIM barrel enzymes"/>
    <property type="match status" value="1"/>
</dbReference>
<dbReference type="Proteomes" id="UP001319060">
    <property type="component" value="Unassembled WGS sequence"/>
</dbReference>